<dbReference type="GO" id="GO:0051209">
    <property type="term" value="P:release of sequestered calcium ion into cytosol"/>
    <property type="evidence" value="ECO:0007669"/>
    <property type="project" value="TreeGrafter"/>
</dbReference>
<keyword evidence="1" id="KW-0677">Repeat</keyword>
<protein>
    <submittedName>
        <fullName evidence="5">MIR domain-containing protein</fullName>
    </submittedName>
</protein>
<dbReference type="AlphaFoldDB" id="A0A1I7WUB5"/>
<organism evidence="4 5">
    <name type="scientific">Heterorhabditis bacteriophora</name>
    <name type="common">Entomopathogenic nematode worm</name>
    <dbReference type="NCBI Taxonomy" id="37862"/>
    <lineage>
        <taxon>Eukaryota</taxon>
        <taxon>Metazoa</taxon>
        <taxon>Ecdysozoa</taxon>
        <taxon>Nematoda</taxon>
        <taxon>Chromadorea</taxon>
        <taxon>Rhabditida</taxon>
        <taxon>Rhabditina</taxon>
        <taxon>Rhabditomorpha</taxon>
        <taxon>Strongyloidea</taxon>
        <taxon>Heterorhabditidae</taxon>
        <taxon>Heterorhabditis</taxon>
    </lineage>
</organism>
<dbReference type="GO" id="GO:0005509">
    <property type="term" value="F:calcium ion binding"/>
    <property type="evidence" value="ECO:0007669"/>
    <property type="project" value="TreeGrafter"/>
</dbReference>
<dbReference type="SUPFAM" id="SSF100909">
    <property type="entry name" value="IP3 receptor type 1 binding core, domain 2"/>
    <property type="match status" value="1"/>
</dbReference>
<dbReference type="WBParaSite" id="Hba_08781">
    <property type="protein sequence ID" value="Hba_08781"/>
    <property type="gene ID" value="Hba_08781"/>
</dbReference>
<dbReference type="Gene3D" id="1.25.10.30">
    <property type="entry name" value="IP3 receptor type 1 binding core, RIH domain"/>
    <property type="match status" value="1"/>
</dbReference>
<dbReference type="PANTHER" id="PTHR13715:SF102">
    <property type="entry name" value="INOSITOL 1,4,5-TRISPHOSPHATE RECEPTOR"/>
    <property type="match status" value="1"/>
</dbReference>
<evidence type="ECO:0000256" key="1">
    <source>
        <dbReference type="ARBA" id="ARBA00022737"/>
    </source>
</evidence>
<dbReference type="InterPro" id="IPR016093">
    <property type="entry name" value="MIR_motif"/>
</dbReference>
<keyword evidence="2" id="KW-1133">Transmembrane helix</keyword>
<sequence>MILSSRKIYVAFIPEYYRTKQLIPCNNVSIYNYNNDRTFNDQLLDVNRQLDVPYKGEISNSISILYGIKNMSFAYTRKLTIGMSMEGGNTSLLHFGDIISLYTEEHSDKRGFLSTLGLVHRIHIMVLYNFFSESLLVCTIQKALTSLLAVKIPSSYYKFITRFKIIQFSFFLSFCILLKTRKIVMLYEKEQNELEFRKSQGNVIQYGTTVQLLHVKSDKYLTVQKNSPAKCERNAMKVSCRFPIINLFQNVYQLSFLGYLLFLFLYILLVSIFNHILASTYNKYPKRYSIHIFIFISIDLFLARFNSAEENSSGSFYLVPVKSDFPEADKKLLFCLDPSTITKNKDVNYLHHQIVRDLDFANDACRALRNFIRHIKSGDVVSKESINVTIQLLTECIYFVTNTTNHMIDPLKISDFFPLRDRQKLLREQEVLDQLILYCCSVISIIQCVSK</sequence>
<keyword evidence="2" id="KW-0812">Transmembrane</keyword>
<dbReference type="GO" id="GO:0005220">
    <property type="term" value="F:inositol 1,4,5-trisphosphate-gated calcium channel activity"/>
    <property type="evidence" value="ECO:0007669"/>
    <property type="project" value="TreeGrafter"/>
</dbReference>
<dbReference type="Pfam" id="PF08709">
    <property type="entry name" value="Ins145_P3_rec"/>
    <property type="match status" value="1"/>
</dbReference>
<dbReference type="PROSITE" id="PS50919">
    <property type="entry name" value="MIR"/>
    <property type="match status" value="1"/>
</dbReference>
<dbReference type="InterPro" id="IPR035910">
    <property type="entry name" value="RyR/IP3R_RIH_dom_sf"/>
</dbReference>
<keyword evidence="2" id="KW-0472">Membrane</keyword>
<dbReference type="InterPro" id="IPR000699">
    <property type="entry name" value="RIH_dom"/>
</dbReference>
<feature type="transmembrane region" description="Helical" evidence="2">
    <location>
        <begin position="256"/>
        <end position="276"/>
    </location>
</feature>
<dbReference type="Pfam" id="PF01365">
    <property type="entry name" value="RYDR_ITPR"/>
    <property type="match status" value="1"/>
</dbReference>
<evidence type="ECO:0000256" key="2">
    <source>
        <dbReference type="SAM" id="Phobius"/>
    </source>
</evidence>
<accession>A0A1I7WUB5</accession>
<dbReference type="SUPFAM" id="SSF82109">
    <property type="entry name" value="MIR domain"/>
    <property type="match status" value="1"/>
</dbReference>
<dbReference type="Gene3D" id="2.80.10.50">
    <property type="match status" value="1"/>
</dbReference>
<proteinExistence type="predicted"/>
<dbReference type="InterPro" id="IPR036300">
    <property type="entry name" value="MIR_dom_sf"/>
</dbReference>
<dbReference type="GO" id="GO:0016529">
    <property type="term" value="C:sarcoplasmic reticulum"/>
    <property type="evidence" value="ECO:0007669"/>
    <property type="project" value="TreeGrafter"/>
</dbReference>
<dbReference type="GO" id="GO:0070679">
    <property type="term" value="F:inositol 1,4,5 trisphosphate binding"/>
    <property type="evidence" value="ECO:0007669"/>
    <property type="project" value="TreeGrafter"/>
</dbReference>
<evidence type="ECO:0000259" key="3">
    <source>
        <dbReference type="PROSITE" id="PS50919"/>
    </source>
</evidence>
<name>A0A1I7WUB5_HETBA</name>
<dbReference type="GO" id="GO:0005789">
    <property type="term" value="C:endoplasmic reticulum membrane"/>
    <property type="evidence" value="ECO:0007669"/>
    <property type="project" value="TreeGrafter"/>
</dbReference>
<dbReference type="GO" id="GO:0030667">
    <property type="term" value="C:secretory granule membrane"/>
    <property type="evidence" value="ECO:0007669"/>
    <property type="project" value="TreeGrafter"/>
</dbReference>
<dbReference type="PANTHER" id="PTHR13715">
    <property type="entry name" value="RYANODINE RECEPTOR AND IP3 RECEPTOR"/>
    <property type="match status" value="1"/>
</dbReference>
<dbReference type="InterPro" id="IPR014821">
    <property type="entry name" value="Ins145_P3_rcpt"/>
</dbReference>
<dbReference type="Proteomes" id="UP000095283">
    <property type="component" value="Unplaced"/>
</dbReference>
<reference evidence="5" key="1">
    <citation type="submission" date="2016-11" db="UniProtKB">
        <authorList>
            <consortium name="WormBaseParasite"/>
        </authorList>
    </citation>
    <scope>IDENTIFICATION</scope>
</reference>
<dbReference type="GO" id="GO:0035091">
    <property type="term" value="F:phosphatidylinositol binding"/>
    <property type="evidence" value="ECO:0007669"/>
    <property type="project" value="TreeGrafter"/>
</dbReference>
<keyword evidence="4" id="KW-1185">Reference proteome</keyword>
<evidence type="ECO:0000313" key="4">
    <source>
        <dbReference type="Proteomes" id="UP000095283"/>
    </source>
</evidence>
<dbReference type="InterPro" id="IPR015925">
    <property type="entry name" value="Ryanodine_IP3_receptor"/>
</dbReference>
<feature type="domain" description="MIR" evidence="3">
    <location>
        <begin position="201"/>
        <end position="257"/>
    </location>
</feature>
<evidence type="ECO:0000313" key="5">
    <source>
        <dbReference type="WBParaSite" id="Hba_08781"/>
    </source>
</evidence>
<dbReference type="GO" id="GO:0005886">
    <property type="term" value="C:plasma membrane"/>
    <property type="evidence" value="ECO:0007669"/>
    <property type="project" value="TreeGrafter"/>
</dbReference>